<dbReference type="Gene3D" id="1.10.260.40">
    <property type="entry name" value="lambda repressor-like DNA-binding domains"/>
    <property type="match status" value="1"/>
</dbReference>
<evidence type="ECO:0000259" key="2">
    <source>
        <dbReference type="PROSITE" id="PS50943"/>
    </source>
</evidence>
<evidence type="ECO:0000313" key="4">
    <source>
        <dbReference type="Proteomes" id="UP000468735"/>
    </source>
</evidence>
<dbReference type="Gene3D" id="3.30.450.180">
    <property type="match status" value="1"/>
</dbReference>
<evidence type="ECO:0000256" key="1">
    <source>
        <dbReference type="SAM" id="MobiDB-lite"/>
    </source>
</evidence>
<keyword evidence="4" id="KW-1185">Reference proteome</keyword>
<dbReference type="Pfam" id="PF17765">
    <property type="entry name" value="MLTR_LBD"/>
    <property type="match status" value="1"/>
</dbReference>
<protein>
    <submittedName>
        <fullName evidence="3">Helix-turn-helix domain-containing protein</fullName>
    </submittedName>
</protein>
<dbReference type="RefSeq" id="WP_151569516.1">
    <property type="nucleotide sequence ID" value="NZ_WBMT01000029.1"/>
</dbReference>
<reference evidence="3 4" key="1">
    <citation type="submission" date="2019-09" db="EMBL/GenBank/DDBJ databases">
        <title>Actinomadura physcomitrii sp. nov., a novel actinomycete isolated from moss [Physcomitrium sphaericum (Ludw) Fuernr].</title>
        <authorList>
            <person name="Zhuang X."/>
            <person name="Liu C."/>
        </authorList>
    </citation>
    <scope>NUCLEOTIDE SEQUENCE [LARGE SCALE GENOMIC DNA]</scope>
    <source>
        <strain evidence="3 4">HMC1</strain>
    </source>
</reference>
<feature type="region of interest" description="Disordered" evidence="1">
    <location>
        <begin position="94"/>
        <end position="116"/>
    </location>
</feature>
<dbReference type="SUPFAM" id="SSF47413">
    <property type="entry name" value="lambda repressor-like DNA-binding domains"/>
    <property type="match status" value="1"/>
</dbReference>
<evidence type="ECO:0000313" key="3">
    <source>
        <dbReference type="EMBL" id="KAB2340574.1"/>
    </source>
</evidence>
<proteinExistence type="predicted"/>
<dbReference type="PROSITE" id="PS50943">
    <property type="entry name" value="HTH_CROC1"/>
    <property type="match status" value="1"/>
</dbReference>
<comment type="caution">
    <text evidence="3">The sequence shown here is derived from an EMBL/GenBank/DDBJ whole genome shotgun (WGS) entry which is preliminary data.</text>
</comment>
<feature type="domain" description="HTH cro/C1-type" evidence="2">
    <location>
        <begin position="36"/>
        <end position="88"/>
    </location>
</feature>
<dbReference type="SMART" id="SM00530">
    <property type="entry name" value="HTH_XRE"/>
    <property type="match status" value="1"/>
</dbReference>
<dbReference type="OrthoDB" id="4336585at2"/>
<dbReference type="AlphaFoldDB" id="A0A6H9Y8P8"/>
<dbReference type="InterPro" id="IPR010982">
    <property type="entry name" value="Lambda_DNA-bd_dom_sf"/>
</dbReference>
<organism evidence="3 4">
    <name type="scientific">Actinomadura rudentiformis</name>
    <dbReference type="NCBI Taxonomy" id="359158"/>
    <lineage>
        <taxon>Bacteria</taxon>
        <taxon>Bacillati</taxon>
        <taxon>Actinomycetota</taxon>
        <taxon>Actinomycetes</taxon>
        <taxon>Streptosporangiales</taxon>
        <taxon>Thermomonosporaceae</taxon>
        <taxon>Actinomadura</taxon>
    </lineage>
</organism>
<dbReference type="PANTHER" id="PTHR35010">
    <property type="entry name" value="BLL4672 PROTEIN-RELATED"/>
    <property type="match status" value="1"/>
</dbReference>
<dbReference type="Pfam" id="PF13560">
    <property type="entry name" value="HTH_31"/>
    <property type="match status" value="1"/>
</dbReference>
<dbReference type="InterPro" id="IPR001387">
    <property type="entry name" value="Cro/C1-type_HTH"/>
</dbReference>
<dbReference type="PANTHER" id="PTHR35010:SF2">
    <property type="entry name" value="BLL4672 PROTEIN"/>
    <property type="match status" value="1"/>
</dbReference>
<dbReference type="GO" id="GO:0003677">
    <property type="term" value="F:DNA binding"/>
    <property type="evidence" value="ECO:0007669"/>
    <property type="project" value="InterPro"/>
</dbReference>
<dbReference type="CDD" id="cd00093">
    <property type="entry name" value="HTH_XRE"/>
    <property type="match status" value="1"/>
</dbReference>
<name>A0A6H9Y8P8_9ACTN</name>
<dbReference type="EMBL" id="WBMT01000029">
    <property type="protein sequence ID" value="KAB2340574.1"/>
    <property type="molecule type" value="Genomic_DNA"/>
</dbReference>
<accession>A0A6H9Y8P8</accession>
<dbReference type="InterPro" id="IPR041413">
    <property type="entry name" value="MLTR_LBD"/>
</dbReference>
<dbReference type="Proteomes" id="UP000468735">
    <property type="component" value="Unassembled WGS sequence"/>
</dbReference>
<sequence>MRDSASLPDSTTLGDFLRSRRNGLKPEELGIAHHGLRRVPGLRREELAQLAGVSPTYYTRLEQGQSHQASTSVLEALADALRLTDAERAHLHRLARPEPSRPRRSARTAPVRPSTRRLLDSMENAAAVLTDHRTDVLAWNRLGHLLLAGHLDPEAPDRPSDRPNLTRMLFLDAHHRDLHPRWNQAATCAVAALRNAAGRHRGDRRLAGLIGELTMNSTEFATLWSKHSVGGHAYGERQLSHPEVGDITLDLETLTTPDGSGHRILIYSAPEGSPAQAALRLLQIQAQRKL</sequence>
<gene>
    <name evidence="3" type="ORF">F8566_44405</name>
</gene>